<keyword evidence="5" id="KW-0251">Elongation factor</keyword>
<protein>
    <recommendedName>
        <fullName evidence="2">Elongation factor 2</fullName>
    </recommendedName>
</protein>
<keyword evidence="7" id="KW-0539">Nucleus</keyword>
<reference evidence="11" key="2">
    <citation type="submission" date="2025-08" db="UniProtKB">
        <authorList>
            <consortium name="Ensembl"/>
        </authorList>
    </citation>
    <scope>IDENTIFICATION</scope>
</reference>
<dbReference type="PANTHER" id="PTHR42908">
    <property type="entry name" value="TRANSLATION ELONGATION FACTOR-RELATED"/>
    <property type="match status" value="1"/>
</dbReference>
<dbReference type="GO" id="GO:1990904">
    <property type="term" value="C:ribonucleoprotein complex"/>
    <property type="evidence" value="ECO:0007669"/>
    <property type="project" value="TreeGrafter"/>
</dbReference>
<evidence type="ECO:0000256" key="1">
    <source>
        <dbReference type="ARBA" id="ARBA00004123"/>
    </source>
</evidence>
<dbReference type="STRING" id="30522.A0A4W2D1N7"/>
<proteinExistence type="predicted"/>
<keyword evidence="5" id="KW-0648">Protein biosynthesis</keyword>
<dbReference type="InterPro" id="IPR035647">
    <property type="entry name" value="EFG_III/V"/>
</dbReference>
<name>A0A4W2D1N7_BOBOX</name>
<comment type="subcellular location">
    <subcellularLocation>
        <location evidence="1">Nucleus</location>
    </subcellularLocation>
</comment>
<dbReference type="InterPro" id="IPR027417">
    <property type="entry name" value="P-loop_NTPase"/>
</dbReference>
<dbReference type="CDD" id="cd04096">
    <property type="entry name" value="eEF2_snRNP_like_C"/>
    <property type="match status" value="1"/>
</dbReference>
<evidence type="ECO:0000256" key="9">
    <source>
        <dbReference type="ARBA" id="ARBA00046490"/>
    </source>
</evidence>
<dbReference type="Gene3D" id="3.30.230.10">
    <property type="match status" value="1"/>
</dbReference>
<dbReference type="InterPro" id="IPR014721">
    <property type="entry name" value="Ribsml_uS5_D2-typ_fold_subgr"/>
</dbReference>
<evidence type="ECO:0000313" key="12">
    <source>
        <dbReference type="Proteomes" id="UP000314981"/>
    </source>
</evidence>
<dbReference type="GO" id="GO:0003924">
    <property type="term" value="F:GTPase activity"/>
    <property type="evidence" value="ECO:0007669"/>
    <property type="project" value="InterPro"/>
</dbReference>
<dbReference type="GO" id="GO:0043022">
    <property type="term" value="F:ribosome binding"/>
    <property type="evidence" value="ECO:0007669"/>
    <property type="project" value="TreeGrafter"/>
</dbReference>
<dbReference type="Pfam" id="PF00679">
    <property type="entry name" value="EFG_C"/>
    <property type="match status" value="1"/>
</dbReference>
<reference evidence="11 12" key="1">
    <citation type="submission" date="2018-11" db="EMBL/GenBank/DDBJ databases">
        <title>Haplotype-resolved cattle genomes.</title>
        <authorList>
            <person name="Low W.Y."/>
            <person name="Tearle R."/>
            <person name="Bickhart D.M."/>
            <person name="Rosen B.D."/>
            <person name="Koren S."/>
            <person name="Rhie A."/>
            <person name="Hiendleder S."/>
            <person name="Phillippy A.M."/>
            <person name="Smith T.P.L."/>
            <person name="Williams J.L."/>
        </authorList>
    </citation>
    <scope>NUCLEOTIDE SEQUENCE [LARGE SCALE GENOMIC DNA]</scope>
</reference>
<dbReference type="CDD" id="cd01681">
    <property type="entry name" value="aeEF2_snRNP_like_IV"/>
    <property type="match status" value="1"/>
</dbReference>
<dbReference type="SUPFAM" id="SSF54980">
    <property type="entry name" value="EF-G C-terminal domain-like"/>
    <property type="match status" value="1"/>
</dbReference>
<dbReference type="GO" id="GO:0005525">
    <property type="term" value="F:GTP binding"/>
    <property type="evidence" value="ECO:0007669"/>
    <property type="project" value="UniProtKB-KW"/>
</dbReference>
<dbReference type="GO" id="GO:0005829">
    <property type="term" value="C:cytosol"/>
    <property type="evidence" value="ECO:0007669"/>
    <property type="project" value="TreeGrafter"/>
</dbReference>
<dbReference type="SMART" id="SM00889">
    <property type="entry name" value="EFG_IV"/>
    <property type="match status" value="1"/>
</dbReference>
<comment type="function">
    <text evidence="8">Catalyzes the GTP-dependent ribosomal translocation step during translation elongation. During this step, the ribosome changes from the pre-translocational (PRE) to the post-translocational (POST) state as the newly formed A-site-bound peptidyl-tRNA and P-site-bound deacylated tRNA move to the P and E sites, respectively. Catalyzes the coordinated movement of the two tRNA molecules, the mRNA and conformational changes in the ribosome.</text>
</comment>
<evidence type="ECO:0000313" key="11">
    <source>
        <dbReference type="Ensembl" id="ENSBIXP00000012565.1"/>
    </source>
</evidence>
<keyword evidence="3" id="KW-0963">Cytoplasm</keyword>
<dbReference type="InterPro" id="IPR020568">
    <property type="entry name" value="Ribosomal_Su5_D2-typ_SF"/>
</dbReference>
<accession>A0A4W2D1N7</accession>
<comment type="subunit">
    <text evidence="9">Binds to 80S ribosomes. Actively translating ribosomes show mutually exclusive binding of eIF5a (EIF5A or EIF5A2) and EEF2/eEF2. Interacts with SERBP1; interaction sequesters EEF2/eEF2 at the A-site of the ribosome, thereby blocking the interaction sites of the mRNA-tRNA complex, promoting ribosome stabilization and hibernation. Interacts with HABP4; interaction takes place at the A-site of hibernating ribosomes and promotes ribosome stabilization. Component of the mRNA surveillance SURF complex, at least composed of ERF1, ERF3 (ERF3A or ERF3B), EEF2, UPF1/RENT1, SMG1, SMG8 and SMG9. Interacts with RBPMS2.</text>
</comment>
<dbReference type="OMA" id="DHVCIPI"/>
<dbReference type="Gene3D" id="3.30.70.240">
    <property type="match status" value="1"/>
</dbReference>
<dbReference type="GO" id="GO:0003746">
    <property type="term" value="F:translation elongation factor activity"/>
    <property type="evidence" value="ECO:0007669"/>
    <property type="project" value="UniProtKB-KW"/>
</dbReference>
<dbReference type="InterPro" id="IPR000795">
    <property type="entry name" value="T_Tr_GTP-bd_dom"/>
</dbReference>
<evidence type="ECO:0000256" key="6">
    <source>
        <dbReference type="ARBA" id="ARBA00023134"/>
    </source>
</evidence>
<evidence type="ECO:0000256" key="2">
    <source>
        <dbReference type="ARBA" id="ARBA00017891"/>
    </source>
</evidence>
<evidence type="ECO:0000256" key="8">
    <source>
        <dbReference type="ARBA" id="ARBA00024731"/>
    </source>
</evidence>
<dbReference type="Proteomes" id="UP000314981">
    <property type="component" value="Chromosome 14"/>
</dbReference>
<dbReference type="Pfam" id="PF03764">
    <property type="entry name" value="EFG_IV"/>
    <property type="match status" value="1"/>
</dbReference>
<evidence type="ECO:0000256" key="3">
    <source>
        <dbReference type="ARBA" id="ARBA00022490"/>
    </source>
</evidence>
<dbReference type="GO" id="GO:0005634">
    <property type="term" value="C:nucleus"/>
    <property type="evidence" value="ECO:0007669"/>
    <property type="project" value="UniProtKB-SubCell"/>
</dbReference>
<keyword evidence="12" id="KW-1185">Reference proteome</keyword>
<keyword evidence="6" id="KW-0342">GTP-binding</keyword>
<keyword evidence="4" id="KW-0547">Nucleotide-binding</keyword>
<dbReference type="InterPro" id="IPR000640">
    <property type="entry name" value="EFG_V-like"/>
</dbReference>
<dbReference type="InterPro" id="IPR005517">
    <property type="entry name" value="Transl_elong_EFG/EF2_IV"/>
</dbReference>
<dbReference type="PANTHER" id="PTHR42908:SF35">
    <property type="entry name" value="ELONGATION FACTOR 2"/>
    <property type="match status" value="1"/>
</dbReference>
<feature type="domain" description="Translation elongation factor EFG/EF2" evidence="10">
    <location>
        <begin position="205"/>
        <end position="308"/>
    </location>
</feature>
<dbReference type="SUPFAM" id="SSF52540">
    <property type="entry name" value="P-loop containing nucleoside triphosphate hydrolases"/>
    <property type="match status" value="1"/>
</dbReference>
<evidence type="ECO:0000256" key="4">
    <source>
        <dbReference type="ARBA" id="ARBA00022741"/>
    </source>
</evidence>
<dbReference type="Ensembl" id="ENSBIXT00000022551.1">
    <property type="protein sequence ID" value="ENSBIXP00000012565.1"/>
    <property type="gene ID" value="ENSBIXG00000017637.1"/>
</dbReference>
<reference evidence="11" key="3">
    <citation type="submission" date="2025-09" db="UniProtKB">
        <authorList>
            <consortium name="Ensembl"/>
        </authorList>
    </citation>
    <scope>IDENTIFICATION</scope>
</reference>
<dbReference type="Gene3D" id="3.40.50.300">
    <property type="entry name" value="P-loop containing nucleotide triphosphate hydrolases"/>
    <property type="match status" value="1"/>
</dbReference>
<evidence type="ECO:0000259" key="10">
    <source>
        <dbReference type="SMART" id="SM00889"/>
    </source>
</evidence>
<evidence type="ECO:0000256" key="7">
    <source>
        <dbReference type="ARBA" id="ARBA00023242"/>
    </source>
</evidence>
<organism evidence="11 12">
    <name type="scientific">Bos indicus x Bos taurus</name>
    <name type="common">Hybrid cattle</name>
    <dbReference type="NCBI Taxonomy" id="30522"/>
    <lineage>
        <taxon>Eukaryota</taxon>
        <taxon>Metazoa</taxon>
        <taxon>Chordata</taxon>
        <taxon>Craniata</taxon>
        <taxon>Vertebrata</taxon>
        <taxon>Euteleostomi</taxon>
        <taxon>Mammalia</taxon>
        <taxon>Eutheria</taxon>
        <taxon>Laurasiatheria</taxon>
        <taxon>Artiodactyla</taxon>
        <taxon>Ruminantia</taxon>
        <taxon>Pecora</taxon>
        <taxon>Bovidae</taxon>
        <taxon>Bovinae</taxon>
        <taxon>Bos</taxon>
    </lineage>
</organism>
<dbReference type="SUPFAM" id="SSF54211">
    <property type="entry name" value="Ribosomal protein S5 domain 2-like"/>
    <property type="match status" value="1"/>
</dbReference>
<evidence type="ECO:0000256" key="5">
    <source>
        <dbReference type="ARBA" id="ARBA00022768"/>
    </source>
</evidence>
<dbReference type="AlphaFoldDB" id="A0A4W2D1N7"/>
<sequence>MVNFTVNQIRPIMDKKANIRNMAFITHVNHAKSTLTDFLMCKAGVIASARSGETCFTNTRKDEQERCISIKSMAIFLFYKPSENNLNFIKQSRDGSGFLINLINSPGHVDFSSEVTAALHVTDSTLVMVDCMSGMCVQTQMVLCQAVTKGSTSSLGAGELHLEICLKDGEEDHETVSKESNVLCLSKVPNKHNRLYMKAQPFPDGLAEDIDKVCPPVAQTWCFGPDGMGTSILTDITRGMQYLNEIKDSVVAGFQWATKEGALCEKYMWGVCFDVHDVTLHTNVTHCGGDQSIPMARHCLYARVLTAQPRLVEPIYLVEIQCPEQVEELMLLNFGLGHVFEETQLAGTMFVVKAYLPVNESFGFTTDRRSNMGGQAFPQCVHLVGLGAAPGPRDR</sequence>
<dbReference type="Pfam" id="PF00009">
    <property type="entry name" value="GTP_EFTU"/>
    <property type="match status" value="1"/>
</dbReference>